<dbReference type="STRING" id="1406840.Q763_01915"/>
<organism evidence="3 4">
    <name type="scientific">Flavobacterium beibuense F44-8</name>
    <dbReference type="NCBI Taxonomy" id="1406840"/>
    <lineage>
        <taxon>Bacteria</taxon>
        <taxon>Pseudomonadati</taxon>
        <taxon>Bacteroidota</taxon>
        <taxon>Flavobacteriia</taxon>
        <taxon>Flavobacteriales</taxon>
        <taxon>Flavobacteriaceae</taxon>
        <taxon>Flavobacterium</taxon>
    </lineage>
</organism>
<keyword evidence="1" id="KW-0732">Signal</keyword>
<dbReference type="Gene3D" id="2.40.128.110">
    <property type="entry name" value="Lipid/polyisoprenoid-binding, YceI-like"/>
    <property type="match status" value="1"/>
</dbReference>
<evidence type="ECO:0000256" key="1">
    <source>
        <dbReference type="SAM" id="SignalP"/>
    </source>
</evidence>
<gene>
    <name evidence="3" type="ORF">Q763_01915</name>
</gene>
<reference evidence="3 4" key="1">
    <citation type="submission" date="2013-09" db="EMBL/GenBank/DDBJ databases">
        <authorList>
            <person name="Zeng Z."/>
            <person name="Chen C."/>
        </authorList>
    </citation>
    <scope>NUCLEOTIDE SEQUENCE [LARGE SCALE GENOMIC DNA]</scope>
    <source>
        <strain evidence="3 4">F44-8</strain>
    </source>
</reference>
<evidence type="ECO:0000259" key="2">
    <source>
        <dbReference type="SMART" id="SM00867"/>
    </source>
</evidence>
<sequence length="189" mass="20518">MKNFKTIVVALVVALGTITASAQDKKINTSSSKISWVGKKVTGQHEGTINFKDGVLNFKNGKLTGGNFTVDMTSITVTDLKAGEGKEKLEGHLKAADFFGTDKHATSKLVFKSVKVKSGNVYTVTADLTIKNITKPVTFDLTVNNNSATTAFNVDRTKYGIEYKSGSIFDGLGDNMIYDEFELTVNLKF</sequence>
<evidence type="ECO:0000313" key="3">
    <source>
        <dbReference type="EMBL" id="KGO84523.1"/>
    </source>
</evidence>
<dbReference type="Proteomes" id="UP000030129">
    <property type="component" value="Unassembled WGS sequence"/>
</dbReference>
<protein>
    <submittedName>
        <fullName evidence="3">Lipid-binding protein</fullName>
    </submittedName>
</protein>
<dbReference type="PANTHER" id="PTHR34406">
    <property type="entry name" value="PROTEIN YCEI"/>
    <property type="match status" value="1"/>
</dbReference>
<dbReference type="InterPro" id="IPR036761">
    <property type="entry name" value="TTHA0802/YceI-like_sf"/>
</dbReference>
<accession>A0A0A2LZ76</accession>
<comment type="caution">
    <text evidence="3">The sequence shown here is derived from an EMBL/GenBank/DDBJ whole genome shotgun (WGS) entry which is preliminary data.</text>
</comment>
<dbReference type="eggNOG" id="COG2353">
    <property type="taxonomic scope" value="Bacteria"/>
</dbReference>
<dbReference type="Pfam" id="PF04264">
    <property type="entry name" value="YceI"/>
    <property type="match status" value="1"/>
</dbReference>
<proteinExistence type="predicted"/>
<evidence type="ECO:0000313" key="4">
    <source>
        <dbReference type="Proteomes" id="UP000030129"/>
    </source>
</evidence>
<dbReference type="EMBL" id="JRLV01000001">
    <property type="protein sequence ID" value="KGO84523.1"/>
    <property type="molecule type" value="Genomic_DNA"/>
</dbReference>
<keyword evidence="4" id="KW-1185">Reference proteome</keyword>
<dbReference type="PANTHER" id="PTHR34406:SF1">
    <property type="entry name" value="PROTEIN YCEI"/>
    <property type="match status" value="1"/>
</dbReference>
<feature type="chain" id="PRO_5001990693" evidence="1">
    <location>
        <begin position="23"/>
        <end position="189"/>
    </location>
</feature>
<dbReference type="SMART" id="SM00867">
    <property type="entry name" value="YceI"/>
    <property type="match status" value="1"/>
</dbReference>
<feature type="signal peptide" evidence="1">
    <location>
        <begin position="1"/>
        <end position="22"/>
    </location>
</feature>
<feature type="domain" description="Lipid/polyisoprenoid-binding YceI-like" evidence="2">
    <location>
        <begin position="24"/>
        <end position="188"/>
    </location>
</feature>
<dbReference type="SUPFAM" id="SSF101874">
    <property type="entry name" value="YceI-like"/>
    <property type="match status" value="1"/>
</dbReference>
<dbReference type="InterPro" id="IPR007372">
    <property type="entry name" value="Lipid/polyisoprenoid-bd_YceI"/>
</dbReference>
<name>A0A0A2LZ76_9FLAO</name>
<dbReference type="AlphaFoldDB" id="A0A0A2LZ76"/>
<dbReference type="RefSeq" id="WP_035130553.1">
    <property type="nucleotide sequence ID" value="NZ_JRLV01000001.1"/>
</dbReference>